<keyword evidence="2" id="KW-0732">Signal</keyword>
<organism evidence="3 4">
    <name type="scientific">Pyrrhoderma noxium</name>
    <dbReference type="NCBI Taxonomy" id="2282107"/>
    <lineage>
        <taxon>Eukaryota</taxon>
        <taxon>Fungi</taxon>
        <taxon>Dikarya</taxon>
        <taxon>Basidiomycota</taxon>
        <taxon>Agaricomycotina</taxon>
        <taxon>Agaricomycetes</taxon>
        <taxon>Hymenochaetales</taxon>
        <taxon>Hymenochaetaceae</taxon>
        <taxon>Pyrrhoderma</taxon>
    </lineage>
</organism>
<dbReference type="Proteomes" id="UP000217199">
    <property type="component" value="Unassembled WGS sequence"/>
</dbReference>
<feature type="transmembrane region" description="Helical" evidence="1">
    <location>
        <begin position="97"/>
        <end position="123"/>
    </location>
</feature>
<evidence type="ECO:0000256" key="2">
    <source>
        <dbReference type="SAM" id="SignalP"/>
    </source>
</evidence>
<dbReference type="InParanoid" id="A0A286UDE1"/>
<feature type="transmembrane region" description="Helical" evidence="1">
    <location>
        <begin position="135"/>
        <end position="156"/>
    </location>
</feature>
<protein>
    <submittedName>
        <fullName evidence="3">Uncharacterized protein</fullName>
    </submittedName>
</protein>
<dbReference type="AlphaFoldDB" id="A0A286UDE1"/>
<keyword evidence="4" id="KW-1185">Reference proteome</keyword>
<feature type="signal peptide" evidence="2">
    <location>
        <begin position="1"/>
        <end position="20"/>
    </location>
</feature>
<accession>A0A286UDE1</accession>
<dbReference type="EMBL" id="NBII01000006">
    <property type="protein sequence ID" value="PAV17632.1"/>
    <property type="molecule type" value="Genomic_DNA"/>
</dbReference>
<dbReference type="OrthoDB" id="3265564at2759"/>
<keyword evidence="1" id="KW-0472">Membrane</keyword>
<sequence length="189" mass="18842">MRSFSLFAIAAAAFASVVGAAPALPVPAPAVPNVKTVGGLVPRGDQPRGCAAILADVKVQVGVEIDVLNYLTPANATAEALVGLDVSVILASVDGTAVVSVAVIAQLVADILVLIIGVLAVVLKVVADVKILLDVIVAVALGDCLCGLISAVLALVADLLIYLVPLVLGLVDVILSLGLNVVGSLLTIC</sequence>
<comment type="caution">
    <text evidence="3">The sequence shown here is derived from an EMBL/GenBank/DDBJ whole genome shotgun (WGS) entry which is preliminary data.</text>
</comment>
<feature type="chain" id="PRO_5013541145" evidence="2">
    <location>
        <begin position="21"/>
        <end position="189"/>
    </location>
</feature>
<gene>
    <name evidence="3" type="ORF">PNOK_0611800</name>
</gene>
<name>A0A286UDE1_9AGAM</name>
<evidence type="ECO:0000313" key="4">
    <source>
        <dbReference type="Proteomes" id="UP000217199"/>
    </source>
</evidence>
<keyword evidence="1" id="KW-0812">Transmembrane</keyword>
<proteinExistence type="predicted"/>
<feature type="transmembrane region" description="Helical" evidence="1">
    <location>
        <begin position="162"/>
        <end position="188"/>
    </location>
</feature>
<evidence type="ECO:0000313" key="3">
    <source>
        <dbReference type="EMBL" id="PAV17632.1"/>
    </source>
</evidence>
<keyword evidence="1" id="KW-1133">Transmembrane helix</keyword>
<evidence type="ECO:0000256" key="1">
    <source>
        <dbReference type="SAM" id="Phobius"/>
    </source>
</evidence>
<reference evidence="3 4" key="1">
    <citation type="journal article" date="2017" name="Mol. Ecol.">
        <title>Comparative and population genomic landscape of Phellinus noxius: A hypervariable fungus causing root rot in trees.</title>
        <authorList>
            <person name="Chung C.L."/>
            <person name="Lee T.J."/>
            <person name="Akiba M."/>
            <person name="Lee H.H."/>
            <person name="Kuo T.H."/>
            <person name="Liu D."/>
            <person name="Ke H.M."/>
            <person name="Yokoi T."/>
            <person name="Roa M.B."/>
            <person name="Lu M.J."/>
            <person name="Chang Y.Y."/>
            <person name="Ann P.J."/>
            <person name="Tsai J.N."/>
            <person name="Chen C.Y."/>
            <person name="Tzean S.S."/>
            <person name="Ota Y."/>
            <person name="Hattori T."/>
            <person name="Sahashi N."/>
            <person name="Liou R.F."/>
            <person name="Kikuchi T."/>
            <person name="Tsai I.J."/>
        </authorList>
    </citation>
    <scope>NUCLEOTIDE SEQUENCE [LARGE SCALE GENOMIC DNA]</scope>
    <source>
        <strain evidence="3 4">FFPRI411160</strain>
    </source>
</reference>